<evidence type="ECO:0000256" key="2">
    <source>
        <dbReference type="ARBA" id="ARBA00013061"/>
    </source>
</evidence>
<evidence type="ECO:0000256" key="8">
    <source>
        <dbReference type="RuleBase" id="RU000532"/>
    </source>
</evidence>
<comment type="caution">
    <text evidence="9">The sequence shown here is derived from an EMBL/GenBank/DDBJ whole genome shotgun (WGS) entry which is preliminary data.</text>
</comment>
<evidence type="ECO:0000256" key="4">
    <source>
        <dbReference type="ARBA" id="ARBA00022741"/>
    </source>
</evidence>
<feature type="binding site" evidence="7">
    <location>
        <position position="307"/>
    </location>
    <ligand>
        <name>ATP</name>
        <dbReference type="ChEBI" id="CHEBI:30616"/>
    </ligand>
</feature>
<dbReference type="InterPro" id="IPR001576">
    <property type="entry name" value="Phosphoglycerate_kinase"/>
</dbReference>
<dbReference type="EMBL" id="PEZP01000015">
    <property type="protein sequence ID" value="PIT98322.1"/>
    <property type="molecule type" value="Genomic_DNA"/>
</dbReference>
<dbReference type="SUPFAM" id="SSF53748">
    <property type="entry name" value="Phosphoglycerate kinase"/>
    <property type="match status" value="1"/>
</dbReference>
<proteinExistence type="inferred from homology"/>
<evidence type="ECO:0000256" key="1">
    <source>
        <dbReference type="ARBA" id="ARBA00000642"/>
    </source>
</evidence>
<dbReference type="GO" id="GO:0006096">
    <property type="term" value="P:glycolytic process"/>
    <property type="evidence" value="ECO:0007669"/>
    <property type="project" value="InterPro"/>
</dbReference>
<dbReference type="GO" id="GO:0004618">
    <property type="term" value="F:phosphoglycerate kinase activity"/>
    <property type="evidence" value="ECO:0007669"/>
    <property type="project" value="UniProtKB-EC"/>
</dbReference>
<feature type="binding site" evidence="7">
    <location>
        <position position="195"/>
    </location>
    <ligand>
        <name>ATP</name>
        <dbReference type="ChEBI" id="CHEBI:30616"/>
    </ligand>
</feature>
<evidence type="ECO:0000256" key="7">
    <source>
        <dbReference type="PIRSR" id="PIRSR000724-2"/>
    </source>
</evidence>
<dbReference type="Proteomes" id="UP000230731">
    <property type="component" value="Unassembled WGS sequence"/>
</dbReference>
<dbReference type="GO" id="GO:0043531">
    <property type="term" value="F:ADP binding"/>
    <property type="evidence" value="ECO:0007669"/>
    <property type="project" value="TreeGrafter"/>
</dbReference>
<dbReference type="InterPro" id="IPR015824">
    <property type="entry name" value="Phosphoglycerate_kinase_N"/>
</dbReference>
<protein>
    <recommendedName>
        <fullName evidence="2 8">Phosphoglycerate kinase</fullName>
        <ecNumber evidence="2 8">2.7.2.3</ecNumber>
    </recommendedName>
</protein>
<organism evidence="9 10">
    <name type="scientific">Candidatus Andersenbacteria bacterium CG10_big_fil_rev_8_21_14_0_10_54_11</name>
    <dbReference type="NCBI Taxonomy" id="1974485"/>
    <lineage>
        <taxon>Bacteria</taxon>
        <taxon>Candidatus Anderseniibacteriota</taxon>
    </lineage>
</organism>
<comment type="catalytic activity">
    <reaction evidence="1 8">
        <text>(2R)-3-phosphoglycerate + ATP = (2R)-3-phospho-glyceroyl phosphate + ADP</text>
        <dbReference type="Rhea" id="RHEA:14801"/>
        <dbReference type="ChEBI" id="CHEBI:30616"/>
        <dbReference type="ChEBI" id="CHEBI:57604"/>
        <dbReference type="ChEBI" id="CHEBI:58272"/>
        <dbReference type="ChEBI" id="CHEBI:456216"/>
        <dbReference type="EC" id="2.7.2.3"/>
    </reaction>
</comment>
<evidence type="ECO:0000313" key="10">
    <source>
        <dbReference type="Proteomes" id="UP000230731"/>
    </source>
</evidence>
<dbReference type="AlphaFoldDB" id="A0A2M6WZT1"/>
<gene>
    <name evidence="9" type="primary">pgk</name>
    <name evidence="9" type="ORF">COT71_01250</name>
</gene>
<dbReference type="GO" id="GO:0005524">
    <property type="term" value="F:ATP binding"/>
    <property type="evidence" value="ECO:0007669"/>
    <property type="project" value="UniProtKB-KW"/>
</dbReference>
<evidence type="ECO:0000256" key="5">
    <source>
        <dbReference type="ARBA" id="ARBA00022777"/>
    </source>
</evidence>
<dbReference type="PANTHER" id="PTHR11406:SF23">
    <property type="entry name" value="PHOSPHOGLYCERATE KINASE 1, CHLOROPLASTIC-RELATED"/>
    <property type="match status" value="1"/>
</dbReference>
<keyword evidence="6 7" id="KW-0067">ATP-binding</keyword>
<dbReference type="PRINTS" id="PR00477">
    <property type="entry name" value="PHGLYCKINASE"/>
</dbReference>
<keyword evidence="3 8" id="KW-0808">Transferase</keyword>
<dbReference type="InterPro" id="IPR036043">
    <property type="entry name" value="Phosphoglycerate_kinase_sf"/>
</dbReference>
<keyword evidence="4" id="KW-0547">Nucleotide-binding</keyword>
<dbReference type="PANTHER" id="PTHR11406">
    <property type="entry name" value="PHOSPHOGLYCERATE KINASE"/>
    <property type="match status" value="1"/>
</dbReference>
<reference evidence="10" key="1">
    <citation type="submission" date="2017-09" db="EMBL/GenBank/DDBJ databases">
        <title>Depth-based differentiation of microbial function through sediment-hosted aquifers and enrichment of novel symbionts in the deep terrestrial subsurface.</title>
        <authorList>
            <person name="Probst A.J."/>
            <person name="Ladd B."/>
            <person name="Jarett J.K."/>
            <person name="Geller-Mcgrath D.E."/>
            <person name="Sieber C.M.K."/>
            <person name="Emerson J.B."/>
            <person name="Anantharaman K."/>
            <person name="Thomas B.C."/>
            <person name="Malmstrom R."/>
            <person name="Stieglmeier M."/>
            <person name="Klingl A."/>
            <person name="Woyke T."/>
            <person name="Ryan C.M."/>
            <person name="Banfield J.F."/>
        </authorList>
    </citation>
    <scope>NUCLEOTIDE SEQUENCE [LARGE SCALE GENOMIC DNA]</scope>
</reference>
<dbReference type="Pfam" id="PF00162">
    <property type="entry name" value="PGK"/>
    <property type="match status" value="1"/>
</dbReference>
<dbReference type="GO" id="GO:0005829">
    <property type="term" value="C:cytosol"/>
    <property type="evidence" value="ECO:0007669"/>
    <property type="project" value="TreeGrafter"/>
</dbReference>
<dbReference type="PIRSF" id="PIRSF000724">
    <property type="entry name" value="Pgk"/>
    <property type="match status" value="1"/>
</dbReference>
<dbReference type="Gene3D" id="3.40.50.1260">
    <property type="entry name" value="Phosphoglycerate kinase, N-terminal domain"/>
    <property type="match status" value="2"/>
</dbReference>
<evidence type="ECO:0000256" key="3">
    <source>
        <dbReference type="ARBA" id="ARBA00022679"/>
    </source>
</evidence>
<accession>A0A2M6WZT1</accession>
<dbReference type="GO" id="GO:0006094">
    <property type="term" value="P:gluconeogenesis"/>
    <property type="evidence" value="ECO:0007669"/>
    <property type="project" value="TreeGrafter"/>
</dbReference>
<feature type="binding site" evidence="7">
    <location>
        <begin position="332"/>
        <end position="335"/>
    </location>
    <ligand>
        <name>ATP</name>
        <dbReference type="ChEBI" id="CHEBI:30616"/>
    </ligand>
</feature>
<evidence type="ECO:0000256" key="6">
    <source>
        <dbReference type="ARBA" id="ARBA00022840"/>
    </source>
</evidence>
<sequence>MRCIRDVSSSELRGKRVLLRASLDLPVGSSGAVTDAFRLTQAMPTIRYLVEHGARTVVIAKIGRDTNDSLSPVAEAMKKYVPVFFVRDILGHAAVAATRAMRDGEIVLLENLQQDAREVAGAEGFAEALAAFGDIYVNDCFPSAHRASASMVKIPLFLPSYAGLQLYEEVTRLTEALRPSSPSFAIIGGAKFETKDPIIRSFLDRYDRVAVVGAIANDVLKAKGLPVGRSKVSEYLPPKEIVESPKLLAPLDVVCETSDTQAYTKKVEDVGADDKIVDIGPETVARMADDIQSARFILWNGPTGLYEEGYADWTIALAELIAQTDAQKVIGGGDTIAVLQGSGVPLERLGFLSTGGGAMLEFLLKGTLPGIEALR</sequence>
<keyword evidence="5 8" id="KW-0418">Kinase</keyword>
<dbReference type="EC" id="2.7.2.3" evidence="2 8"/>
<name>A0A2M6WZT1_9BACT</name>
<comment type="similarity">
    <text evidence="8">Belongs to the phosphoglycerate kinase family.</text>
</comment>
<evidence type="ECO:0000313" key="9">
    <source>
        <dbReference type="EMBL" id="PIT98322.1"/>
    </source>
</evidence>